<comment type="caution">
    <text evidence="1">The sequence shown here is derived from an EMBL/GenBank/DDBJ whole genome shotgun (WGS) entry which is preliminary data.</text>
</comment>
<proteinExistence type="predicted"/>
<dbReference type="AlphaFoldDB" id="A0A9Q0LYR9"/>
<dbReference type="Proteomes" id="UP001142055">
    <property type="component" value="Chromosome 4"/>
</dbReference>
<dbReference type="PANTHER" id="PTHR36300:SF1">
    <property type="entry name" value="RAW, ISOFORM A"/>
    <property type="match status" value="1"/>
</dbReference>
<evidence type="ECO:0000313" key="1">
    <source>
        <dbReference type="EMBL" id="KAJ6215764.1"/>
    </source>
</evidence>
<accession>A0A9Q0LYR9</accession>
<keyword evidence="2" id="KW-1185">Reference proteome</keyword>
<protein>
    <submittedName>
        <fullName evidence="1">Uncharacterized protein</fullName>
    </submittedName>
</protein>
<dbReference type="Pfam" id="PF15891">
    <property type="entry name" value="Nuc_deoxyri_tr2"/>
    <property type="match status" value="1"/>
</dbReference>
<gene>
    <name evidence="1" type="ORF">RDWZM_010264</name>
</gene>
<dbReference type="OMA" id="QWIPEMI"/>
<dbReference type="Gene3D" id="3.40.50.450">
    <property type="match status" value="1"/>
</dbReference>
<evidence type="ECO:0000313" key="2">
    <source>
        <dbReference type="Proteomes" id="UP001142055"/>
    </source>
</evidence>
<dbReference type="InterPro" id="IPR039470">
    <property type="entry name" value="Nuc_deoxyri_tr2"/>
</dbReference>
<dbReference type="EMBL" id="JAPWDV010000004">
    <property type="protein sequence ID" value="KAJ6215764.1"/>
    <property type="molecule type" value="Genomic_DNA"/>
</dbReference>
<name>A0A9Q0LYR9_BLOTA</name>
<organism evidence="1 2">
    <name type="scientific">Blomia tropicalis</name>
    <name type="common">Mite</name>
    <dbReference type="NCBI Taxonomy" id="40697"/>
    <lineage>
        <taxon>Eukaryota</taxon>
        <taxon>Metazoa</taxon>
        <taxon>Ecdysozoa</taxon>
        <taxon>Arthropoda</taxon>
        <taxon>Chelicerata</taxon>
        <taxon>Arachnida</taxon>
        <taxon>Acari</taxon>
        <taxon>Acariformes</taxon>
        <taxon>Sarcoptiformes</taxon>
        <taxon>Astigmata</taxon>
        <taxon>Glycyphagoidea</taxon>
        <taxon>Echimyopodidae</taxon>
        <taxon>Blomia</taxon>
    </lineage>
</organism>
<dbReference type="GO" id="GO:0005886">
    <property type="term" value="C:plasma membrane"/>
    <property type="evidence" value="ECO:0007669"/>
    <property type="project" value="TreeGrafter"/>
</dbReference>
<dbReference type="PANTHER" id="PTHR36300">
    <property type="entry name" value="RAW, ISOFORM A"/>
    <property type="match status" value="1"/>
</dbReference>
<sequence>MMMNGNENERKRVQGGSCNPTRWRMDIAIPFLEKYGITYYNPQVDQWIPEMIEMERKAKDDARILFFVIDDQTRSIVSMIEVAYLVGIRRMRKRLILTITDFSINSTNILMTNELYLPQNAQKDYNRGRAYLADIAKQHNLPVFDNLKQSLEYCIKKWF</sequence>
<reference evidence="1" key="1">
    <citation type="submission" date="2022-12" db="EMBL/GenBank/DDBJ databases">
        <title>Genome assemblies of Blomia tropicalis.</title>
        <authorList>
            <person name="Cui Y."/>
        </authorList>
    </citation>
    <scope>NUCLEOTIDE SEQUENCE</scope>
    <source>
        <tissue evidence="1">Adult mites</tissue>
    </source>
</reference>